<comment type="caution">
    <text evidence="19">The sequence shown here is derived from an EMBL/GenBank/DDBJ whole genome shotgun (WGS) entry which is preliminary data.</text>
</comment>
<protein>
    <submittedName>
        <fullName evidence="19">Polysaccharide export outer membrane protein</fullName>
    </submittedName>
</protein>
<dbReference type="Gene3D" id="3.30.1950.10">
    <property type="entry name" value="wza like domain"/>
    <property type="match status" value="1"/>
</dbReference>
<reference evidence="19 20" key="1">
    <citation type="submission" date="2020-08" db="EMBL/GenBank/DDBJ databases">
        <title>Genomic Encyclopedia of Type Strains, Phase IV (KMG-IV): sequencing the most valuable type-strain genomes for metagenomic binning, comparative biology and taxonomic classification.</title>
        <authorList>
            <person name="Goeker M."/>
        </authorList>
    </citation>
    <scope>NUCLEOTIDE SEQUENCE [LARGE SCALE GENOMIC DNA]</scope>
    <source>
        <strain evidence="19 20">DSM 103733</strain>
    </source>
</reference>
<comment type="subcellular location">
    <subcellularLocation>
        <location evidence="1">Cell outer membrane</location>
        <topology evidence="1">Multi-pass membrane protein</topology>
    </subcellularLocation>
</comment>
<dbReference type="GO" id="GO:0015159">
    <property type="term" value="F:polysaccharide transmembrane transporter activity"/>
    <property type="evidence" value="ECO:0007669"/>
    <property type="project" value="InterPro"/>
</dbReference>
<dbReference type="InterPro" id="IPR019554">
    <property type="entry name" value="Soluble_ligand-bd"/>
</dbReference>
<name>A0A841JWG0_9BACT</name>
<dbReference type="OrthoDB" id="9815244at2"/>
<evidence type="ECO:0000256" key="2">
    <source>
        <dbReference type="ARBA" id="ARBA00009450"/>
    </source>
</evidence>
<dbReference type="AlphaFoldDB" id="A0A841JWG0"/>
<feature type="chain" id="PRO_5032319432" evidence="15">
    <location>
        <begin position="20"/>
        <end position="296"/>
    </location>
</feature>
<keyword evidence="5" id="KW-0762">Sugar transport</keyword>
<keyword evidence="6" id="KW-0812">Transmembrane</keyword>
<keyword evidence="13" id="KW-0998">Cell outer membrane</keyword>
<evidence type="ECO:0000256" key="6">
    <source>
        <dbReference type="ARBA" id="ARBA00022692"/>
    </source>
</evidence>
<dbReference type="Pfam" id="PF02563">
    <property type="entry name" value="Poly_export"/>
    <property type="match status" value="1"/>
</dbReference>
<keyword evidence="9" id="KW-0406">Ion transport</keyword>
<feature type="signal peptide" evidence="15">
    <location>
        <begin position="1"/>
        <end position="19"/>
    </location>
</feature>
<dbReference type="Proteomes" id="UP000538666">
    <property type="component" value="Unassembled WGS sequence"/>
</dbReference>
<keyword evidence="14" id="KW-0449">Lipoprotein</keyword>
<evidence type="ECO:0000259" key="17">
    <source>
        <dbReference type="Pfam" id="PF10531"/>
    </source>
</evidence>
<keyword evidence="20" id="KW-1185">Reference proteome</keyword>
<keyword evidence="7 15" id="KW-0732">Signal</keyword>
<evidence type="ECO:0000256" key="15">
    <source>
        <dbReference type="SAM" id="SignalP"/>
    </source>
</evidence>
<evidence type="ECO:0000256" key="12">
    <source>
        <dbReference type="ARBA" id="ARBA00023139"/>
    </source>
</evidence>
<dbReference type="PANTHER" id="PTHR33619:SF3">
    <property type="entry name" value="POLYSACCHARIDE EXPORT PROTEIN GFCE-RELATED"/>
    <property type="match status" value="1"/>
</dbReference>
<keyword evidence="4" id="KW-1134">Transmembrane beta strand</keyword>
<dbReference type="GO" id="GO:0015288">
    <property type="term" value="F:porin activity"/>
    <property type="evidence" value="ECO:0007669"/>
    <property type="project" value="UniProtKB-KW"/>
</dbReference>
<evidence type="ECO:0000256" key="5">
    <source>
        <dbReference type="ARBA" id="ARBA00022597"/>
    </source>
</evidence>
<dbReference type="GO" id="GO:0006811">
    <property type="term" value="P:monoatomic ion transport"/>
    <property type="evidence" value="ECO:0007669"/>
    <property type="project" value="UniProtKB-KW"/>
</dbReference>
<evidence type="ECO:0000259" key="18">
    <source>
        <dbReference type="Pfam" id="PF22461"/>
    </source>
</evidence>
<feature type="domain" description="SLBB" evidence="18">
    <location>
        <begin position="189"/>
        <end position="268"/>
    </location>
</feature>
<dbReference type="Pfam" id="PF10531">
    <property type="entry name" value="SLBB"/>
    <property type="match status" value="1"/>
</dbReference>
<dbReference type="GO" id="GO:0046930">
    <property type="term" value="C:pore complex"/>
    <property type="evidence" value="ECO:0007669"/>
    <property type="project" value="UniProtKB-KW"/>
</dbReference>
<dbReference type="RefSeq" id="WP_050059554.1">
    <property type="nucleotide sequence ID" value="NZ_JACHEK010000005.1"/>
</dbReference>
<evidence type="ECO:0000256" key="7">
    <source>
        <dbReference type="ARBA" id="ARBA00022729"/>
    </source>
</evidence>
<evidence type="ECO:0000259" key="16">
    <source>
        <dbReference type="Pfam" id="PF02563"/>
    </source>
</evidence>
<feature type="domain" description="Polysaccharide export protein N-terminal" evidence="16">
    <location>
        <begin position="26"/>
        <end position="100"/>
    </location>
</feature>
<comment type="similarity">
    <text evidence="2">Belongs to the BexD/CtrA/VexA family.</text>
</comment>
<evidence type="ECO:0000256" key="9">
    <source>
        <dbReference type="ARBA" id="ARBA00023065"/>
    </source>
</evidence>
<keyword evidence="11" id="KW-0472">Membrane</keyword>
<evidence type="ECO:0000256" key="4">
    <source>
        <dbReference type="ARBA" id="ARBA00022452"/>
    </source>
</evidence>
<organism evidence="19 20">
    <name type="scientific">Silvibacterium bohemicum</name>
    <dbReference type="NCBI Taxonomy" id="1577686"/>
    <lineage>
        <taxon>Bacteria</taxon>
        <taxon>Pseudomonadati</taxon>
        <taxon>Acidobacteriota</taxon>
        <taxon>Terriglobia</taxon>
        <taxon>Terriglobales</taxon>
        <taxon>Acidobacteriaceae</taxon>
        <taxon>Silvibacterium</taxon>
    </lineage>
</organism>
<feature type="domain" description="Soluble ligand binding" evidence="17">
    <location>
        <begin position="108"/>
        <end position="144"/>
    </location>
</feature>
<evidence type="ECO:0000256" key="10">
    <source>
        <dbReference type="ARBA" id="ARBA00023114"/>
    </source>
</evidence>
<evidence type="ECO:0000313" key="19">
    <source>
        <dbReference type="EMBL" id="MBB6144895.1"/>
    </source>
</evidence>
<keyword evidence="12" id="KW-0564">Palmitate</keyword>
<evidence type="ECO:0000256" key="3">
    <source>
        <dbReference type="ARBA" id="ARBA00022448"/>
    </source>
</evidence>
<evidence type="ECO:0000256" key="14">
    <source>
        <dbReference type="ARBA" id="ARBA00023288"/>
    </source>
</evidence>
<sequence>MTRLLLAAILLVSSLQAQAQSDSKIQESLRIAPGDLLHIIVLREPDLERRVRVCDSGEISLPLIGAIEVRGLNVPEAAAEISRRYLDGQFLRHPDVSVSLEEFTTQQVSVLGQVVKPGTFSIPAPRSLIDMLAMAGGFTDIADRHLTIERADRSQAAEVFVSNRADDALEANVLIYPGDKILVPKAGIVYVLGDVGRPGGYVMQNESRMTVLQAIAMATGTNRTASESHVRLLRNKDGEIEEQQIPLKEIERGAVPDPLLEANDVLYVPFNFGKHIVMGSGSIMASASSALIYAGH</sequence>
<dbReference type="InterPro" id="IPR003715">
    <property type="entry name" value="Poly_export_N"/>
</dbReference>
<evidence type="ECO:0000256" key="8">
    <source>
        <dbReference type="ARBA" id="ARBA00023047"/>
    </source>
</evidence>
<dbReference type="EMBL" id="JACHEK010000005">
    <property type="protein sequence ID" value="MBB6144895.1"/>
    <property type="molecule type" value="Genomic_DNA"/>
</dbReference>
<keyword evidence="10" id="KW-0626">Porin</keyword>
<dbReference type="InterPro" id="IPR049712">
    <property type="entry name" value="Poly_export"/>
</dbReference>
<evidence type="ECO:0000313" key="20">
    <source>
        <dbReference type="Proteomes" id="UP000538666"/>
    </source>
</evidence>
<dbReference type="Gene3D" id="3.10.560.10">
    <property type="entry name" value="Outer membrane lipoprotein wza domain like"/>
    <property type="match status" value="2"/>
</dbReference>
<dbReference type="PANTHER" id="PTHR33619">
    <property type="entry name" value="POLYSACCHARIDE EXPORT PROTEIN GFCE-RELATED"/>
    <property type="match status" value="1"/>
</dbReference>
<evidence type="ECO:0000256" key="1">
    <source>
        <dbReference type="ARBA" id="ARBA00004571"/>
    </source>
</evidence>
<keyword evidence="8" id="KW-0625">Polysaccharide transport</keyword>
<dbReference type="GO" id="GO:0009279">
    <property type="term" value="C:cell outer membrane"/>
    <property type="evidence" value="ECO:0007669"/>
    <property type="project" value="UniProtKB-SubCell"/>
</dbReference>
<evidence type="ECO:0000256" key="11">
    <source>
        <dbReference type="ARBA" id="ARBA00023136"/>
    </source>
</evidence>
<evidence type="ECO:0000256" key="13">
    <source>
        <dbReference type="ARBA" id="ARBA00023237"/>
    </source>
</evidence>
<dbReference type="InterPro" id="IPR054765">
    <property type="entry name" value="SLBB_dom"/>
</dbReference>
<dbReference type="Pfam" id="PF22461">
    <property type="entry name" value="SLBB_2"/>
    <property type="match status" value="1"/>
</dbReference>
<accession>A0A841JWG0</accession>
<keyword evidence="3" id="KW-0813">Transport</keyword>
<gene>
    <name evidence="19" type="ORF">HNQ77_002851</name>
</gene>
<proteinExistence type="inferred from homology"/>